<evidence type="ECO:0008006" key="4">
    <source>
        <dbReference type="Google" id="ProtNLM"/>
    </source>
</evidence>
<dbReference type="EMBL" id="ML119053">
    <property type="protein sequence ID" value="ROT39730.1"/>
    <property type="molecule type" value="Genomic_DNA"/>
</dbReference>
<dbReference type="STRING" id="1314773.A0A3N2PYX9"/>
<feature type="region of interest" description="Disordered" evidence="1">
    <location>
        <begin position="159"/>
        <end position="194"/>
    </location>
</feature>
<evidence type="ECO:0000256" key="1">
    <source>
        <dbReference type="SAM" id="MobiDB-lite"/>
    </source>
</evidence>
<feature type="region of interest" description="Disordered" evidence="1">
    <location>
        <begin position="116"/>
        <end position="147"/>
    </location>
</feature>
<dbReference type="PANTHER" id="PTHR40422:SF1">
    <property type="entry name" value="TRANSLATION MACHINERY-ASSOCIATED PROTEIN 17"/>
    <property type="match status" value="1"/>
</dbReference>
<dbReference type="AlphaFoldDB" id="A0A3N2PYX9"/>
<dbReference type="GO" id="GO:0070682">
    <property type="term" value="P:proteasome regulatory particle assembly"/>
    <property type="evidence" value="ECO:0007669"/>
    <property type="project" value="InterPro"/>
</dbReference>
<protein>
    <recommendedName>
        <fullName evidence="4">Secondary alcohol dehydrogenase</fullName>
    </recommendedName>
</protein>
<dbReference type="RefSeq" id="XP_028467536.1">
    <property type="nucleotide sequence ID" value="XM_028611562.1"/>
</dbReference>
<dbReference type="InterPro" id="IPR038966">
    <property type="entry name" value="TMA17"/>
</dbReference>
<evidence type="ECO:0000313" key="3">
    <source>
        <dbReference type="Proteomes" id="UP000272025"/>
    </source>
</evidence>
<sequence>MSRPATTADTTPISPDRFAAALAELSISTLHLKLLEIRNSISHLRTSNIQLLPFAMGTETVVGGEPGVPDPDCADAIRENEGVIDRMNERVLLIRTEIETRGLSWREFDVVAAKDEEDDPAAAASSSGPEANAEPPTANHHAPGRPNGLAAALEEEDRIATGRGRSTGGGNTSESRQREDGAPARHPAWSDGTFQTGVIRNGVLLYDEVPRQRQEGEAPSGGSGGNVGSNNDTEGYSVSASNAAPTGGTLTDEQLRGAVEEQIRRMGVDDDDYGNDTNQEGGLHL</sequence>
<proteinExistence type="predicted"/>
<feature type="compositionally biased region" description="Polar residues" evidence="1">
    <location>
        <begin position="275"/>
        <end position="285"/>
    </location>
</feature>
<dbReference type="GeneID" id="39580040"/>
<gene>
    <name evidence="2" type="ORF">SODALDRAFT_331839</name>
</gene>
<organism evidence="2 3">
    <name type="scientific">Sodiomyces alkalinus (strain CBS 110278 / VKM F-3762 / F11)</name>
    <name type="common">Alkaliphilic filamentous fungus</name>
    <dbReference type="NCBI Taxonomy" id="1314773"/>
    <lineage>
        <taxon>Eukaryota</taxon>
        <taxon>Fungi</taxon>
        <taxon>Dikarya</taxon>
        <taxon>Ascomycota</taxon>
        <taxon>Pezizomycotina</taxon>
        <taxon>Sordariomycetes</taxon>
        <taxon>Hypocreomycetidae</taxon>
        <taxon>Glomerellales</taxon>
        <taxon>Plectosphaerellaceae</taxon>
        <taxon>Sodiomyces</taxon>
    </lineage>
</organism>
<feature type="compositionally biased region" description="Low complexity" evidence="1">
    <location>
        <begin position="121"/>
        <end position="136"/>
    </location>
</feature>
<dbReference type="Proteomes" id="UP000272025">
    <property type="component" value="Unassembled WGS sequence"/>
</dbReference>
<feature type="compositionally biased region" description="Basic and acidic residues" evidence="1">
    <location>
        <begin position="253"/>
        <end position="268"/>
    </location>
</feature>
<accession>A0A3N2PYX9</accession>
<keyword evidence="3" id="KW-1185">Reference proteome</keyword>
<name>A0A3N2PYX9_SODAK</name>
<reference evidence="2 3" key="1">
    <citation type="journal article" date="2018" name="Mol. Ecol.">
        <title>The obligate alkalophilic soda-lake fungus Sodiomyces alkalinus has shifted to a protein diet.</title>
        <authorList>
            <person name="Grum-Grzhimaylo A.A."/>
            <person name="Falkoski D.L."/>
            <person name="van den Heuvel J."/>
            <person name="Valero-Jimenez C.A."/>
            <person name="Min B."/>
            <person name="Choi I.G."/>
            <person name="Lipzen A."/>
            <person name="Daum C.G."/>
            <person name="Aanen D.K."/>
            <person name="Tsang A."/>
            <person name="Henrissat B."/>
            <person name="Bilanenko E.N."/>
            <person name="de Vries R.P."/>
            <person name="van Kan J.A.L."/>
            <person name="Grigoriev I.V."/>
            <person name="Debets A.J.M."/>
        </authorList>
    </citation>
    <scope>NUCLEOTIDE SEQUENCE [LARGE SCALE GENOMIC DNA]</scope>
    <source>
        <strain evidence="2 3">F11</strain>
    </source>
</reference>
<dbReference type="PANTHER" id="PTHR40422">
    <property type="entry name" value="TRANSLATION MACHINERY-ASSOCIATED PROTEIN 17"/>
    <property type="match status" value="1"/>
</dbReference>
<feature type="compositionally biased region" description="Polar residues" evidence="1">
    <location>
        <begin position="232"/>
        <end position="252"/>
    </location>
</feature>
<dbReference type="GO" id="GO:0030674">
    <property type="term" value="F:protein-macromolecule adaptor activity"/>
    <property type="evidence" value="ECO:0007669"/>
    <property type="project" value="TreeGrafter"/>
</dbReference>
<feature type="region of interest" description="Disordered" evidence="1">
    <location>
        <begin position="213"/>
        <end position="285"/>
    </location>
</feature>
<dbReference type="OrthoDB" id="548474at2759"/>
<evidence type="ECO:0000313" key="2">
    <source>
        <dbReference type="EMBL" id="ROT39730.1"/>
    </source>
</evidence>